<dbReference type="Proteomes" id="UP000808349">
    <property type="component" value="Unassembled WGS sequence"/>
</dbReference>
<keyword evidence="1" id="KW-1133">Transmembrane helix</keyword>
<protein>
    <recommendedName>
        <fullName evidence="4">IPTL-CTERM protein sorting domain-containing protein</fullName>
    </recommendedName>
</protein>
<keyword evidence="1" id="KW-0472">Membrane</keyword>
<evidence type="ECO:0008006" key="4">
    <source>
        <dbReference type="Google" id="ProtNLM"/>
    </source>
</evidence>
<evidence type="ECO:0000256" key="1">
    <source>
        <dbReference type="SAM" id="Phobius"/>
    </source>
</evidence>
<dbReference type="AlphaFoldDB" id="A0A9D7XE07"/>
<comment type="caution">
    <text evidence="2">The sequence shown here is derived from an EMBL/GenBank/DDBJ whole genome shotgun (WGS) entry which is preliminary data.</text>
</comment>
<sequence length="246" mass="25361">MKKLLSIILTVIVSVNLVLAGGGGGGSIFPITTGMNGSKPAKYPCADPGWKTANLVGNVGVPLTTGASACPTGGCTNPGYFAPYYETFAFKNTLLTPQCIKVVWTAAAAAGCNITFTYMGTGPVLLWTATGAPCYTDNMGSPGPVCMGTNVSYGVEVPACSDFTVFLGNNNGARNTFNLDIQNATGGKASIGCVGAECLKVLTLGGTPVPTMTQWGLFLFGLILITLGVVTVYNMSRRNANETSVR</sequence>
<gene>
    <name evidence="2" type="ORF">IPO85_06245</name>
</gene>
<dbReference type="EMBL" id="JADKFW010000004">
    <property type="protein sequence ID" value="MBK9717101.1"/>
    <property type="molecule type" value="Genomic_DNA"/>
</dbReference>
<name>A0A9D7XE07_9BACT</name>
<keyword evidence="1" id="KW-0812">Transmembrane</keyword>
<feature type="transmembrane region" description="Helical" evidence="1">
    <location>
        <begin position="215"/>
        <end position="236"/>
    </location>
</feature>
<evidence type="ECO:0000313" key="3">
    <source>
        <dbReference type="Proteomes" id="UP000808349"/>
    </source>
</evidence>
<organism evidence="2 3">
    <name type="scientific">Candidatus Defluviibacterium haderslevense</name>
    <dbReference type="NCBI Taxonomy" id="2981993"/>
    <lineage>
        <taxon>Bacteria</taxon>
        <taxon>Pseudomonadati</taxon>
        <taxon>Bacteroidota</taxon>
        <taxon>Saprospiria</taxon>
        <taxon>Saprospirales</taxon>
        <taxon>Saprospiraceae</taxon>
        <taxon>Candidatus Defluviibacterium</taxon>
    </lineage>
</organism>
<evidence type="ECO:0000313" key="2">
    <source>
        <dbReference type="EMBL" id="MBK9717101.1"/>
    </source>
</evidence>
<reference evidence="2 3" key="1">
    <citation type="submission" date="2020-10" db="EMBL/GenBank/DDBJ databases">
        <title>Connecting structure to function with the recovery of over 1000 high-quality activated sludge metagenome-assembled genomes encoding full-length rRNA genes using long-read sequencing.</title>
        <authorList>
            <person name="Singleton C.M."/>
            <person name="Petriglieri F."/>
            <person name="Kristensen J.M."/>
            <person name="Kirkegaard R.H."/>
            <person name="Michaelsen T.Y."/>
            <person name="Andersen M.H."/>
            <person name="Karst S.M."/>
            <person name="Dueholm M.S."/>
            <person name="Nielsen P.H."/>
            <person name="Albertsen M."/>
        </authorList>
    </citation>
    <scope>NUCLEOTIDE SEQUENCE [LARGE SCALE GENOMIC DNA]</scope>
    <source>
        <strain evidence="2">Ribe_18-Q3-R11-54_BAT3C.373</strain>
    </source>
</reference>
<proteinExistence type="predicted"/>
<accession>A0A9D7XE07</accession>